<comment type="caution">
    <text evidence="2">The sequence shown here is derived from an EMBL/GenBank/DDBJ whole genome shotgun (WGS) entry which is preliminary data.</text>
</comment>
<dbReference type="EMBL" id="VOFY01000016">
    <property type="protein sequence ID" value="KAA8584457.1"/>
    <property type="molecule type" value="Genomic_DNA"/>
</dbReference>
<dbReference type="Proteomes" id="UP000327493">
    <property type="component" value="Chromosome 16"/>
</dbReference>
<dbReference type="AlphaFoldDB" id="A0A5J5CRR4"/>
<keyword evidence="3" id="KW-1185">Reference proteome</keyword>
<accession>A0A5J5CRR4</accession>
<evidence type="ECO:0000313" key="2">
    <source>
        <dbReference type="EMBL" id="KAA8584457.1"/>
    </source>
</evidence>
<gene>
    <name evidence="2" type="ORF">FQN60_008242</name>
</gene>
<proteinExistence type="predicted"/>
<feature type="region of interest" description="Disordered" evidence="1">
    <location>
        <begin position="43"/>
        <end position="65"/>
    </location>
</feature>
<evidence type="ECO:0000313" key="3">
    <source>
        <dbReference type="Proteomes" id="UP000327493"/>
    </source>
</evidence>
<evidence type="ECO:0000256" key="1">
    <source>
        <dbReference type="SAM" id="MobiDB-lite"/>
    </source>
</evidence>
<name>A0A5J5CRR4_9PERO</name>
<sequence>MLGELTLTLARLGDGLKTALTSRSLRPNSNTSSISVSLVSFESPLSSSSSSSRRASSSSPPDSLSTAALRMASVLRWTRPEVLCVTVEAIAGAAKRSNPKKSAYLDQPESHAACNLNVKDDMDASVSDWFIAREL</sequence>
<protein>
    <submittedName>
        <fullName evidence="2">Uncharacterized protein</fullName>
    </submittedName>
</protein>
<reference evidence="2 3" key="1">
    <citation type="submission" date="2019-08" db="EMBL/GenBank/DDBJ databases">
        <title>A chromosome-level genome assembly, high-density linkage maps, and genome scans reveal the genomic architecture of hybrid incompatibilities underlying speciation via character displacement in darters (Percidae: Etheostominae).</title>
        <authorList>
            <person name="Moran R.L."/>
            <person name="Catchen J.M."/>
            <person name="Fuller R.C."/>
        </authorList>
    </citation>
    <scope>NUCLEOTIDE SEQUENCE [LARGE SCALE GENOMIC DNA]</scope>
    <source>
        <strain evidence="2">EspeVRDwgs_2016</strain>
        <tissue evidence="2">Muscle</tissue>
    </source>
</reference>
<organism evidence="2 3">
    <name type="scientific">Etheostoma spectabile</name>
    <name type="common">orangethroat darter</name>
    <dbReference type="NCBI Taxonomy" id="54343"/>
    <lineage>
        <taxon>Eukaryota</taxon>
        <taxon>Metazoa</taxon>
        <taxon>Chordata</taxon>
        <taxon>Craniata</taxon>
        <taxon>Vertebrata</taxon>
        <taxon>Euteleostomi</taxon>
        <taxon>Actinopterygii</taxon>
        <taxon>Neopterygii</taxon>
        <taxon>Teleostei</taxon>
        <taxon>Neoteleostei</taxon>
        <taxon>Acanthomorphata</taxon>
        <taxon>Eupercaria</taxon>
        <taxon>Perciformes</taxon>
        <taxon>Percoidei</taxon>
        <taxon>Percidae</taxon>
        <taxon>Etheostomatinae</taxon>
        <taxon>Etheostoma</taxon>
    </lineage>
</organism>